<dbReference type="OrthoDB" id="3774232at2759"/>
<dbReference type="RefSeq" id="XP_001802427.1">
    <property type="nucleotide sequence ID" value="XM_001802375.1"/>
</dbReference>
<protein>
    <recommendedName>
        <fullName evidence="1">BTB domain-containing protein</fullName>
    </recommendedName>
</protein>
<name>A0A7U2FEK0_PHANO</name>
<organism evidence="2 3">
    <name type="scientific">Phaeosphaeria nodorum (strain SN15 / ATCC MYA-4574 / FGSC 10173)</name>
    <name type="common">Glume blotch fungus</name>
    <name type="synonym">Parastagonospora nodorum</name>
    <dbReference type="NCBI Taxonomy" id="321614"/>
    <lineage>
        <taxon>Eukaryota</taxon>
        <taxon>Fungi</taxon>
        <taxon>Dikarya</taxon>
        <taxon>Ascomycota</taxon>
        <taxon>Pezizomycotina</taxon>
        <taxon>Dothideomycetes</taxon>
        <taxon>Pleosporomycetidae</taxon>
        <taxon>Pleosporales</taxon>
        <taxon>Pleosporineae</taxon>
        <taxon>Phaeosphaeriaceae</taxon>
        <taxon>Parastagonospora</taxon>
    </lineage>
</organism>
<dbReference type="AlphaFoldDB" id="A0A7U2FEK0"/>
<reference evidence="3" key="1">
    <citation type="journal article" date="2021" name="BMC Genomics">
        <title>Chromosome-level genome assembly and manually-curated proteome of model necrotroph Parastagonospora nodorum Sn15 reveals a genome-wide trove of candidate effector homologs, and redundancy of virulence-related functions within an accessory chromosome.</title>
        <authorList>
            <person name="Bertazzoni S."/>
            <person name="Jones D.A.B."/>
            <person name="Phan H.T."/>
            <person name="Tan K.-C."/>
            <person name="Hane J.K."/>
        </authorList>
    </citation>
    <scope>NUCLEOTIDE SEQUENCE [LARGE SCALE GENOMIC DNA]</scope>
    <source>
        <strain evidence="3">SN15 / ATCC MYA-4574 / FGSC 10173)</strain>
    </source>
</reference>
<evidence type="ECO:0000313" key="3">
    <source>
        <dbReference type="Proteomes" id="UP000663193"/>
    </source>
</evidence>
<dbReference type="Gene3D" id="3.30.710.10">
    <property type="entry name" value="Potassium Channel Kv1.1, Chain A"/>
    <property type="match status" value="1"/>
</dbReference>
<dbReference type="KEGG" id="pno:SNOG_12201"/>
<dbReference type="EMBL" id="CP069034">
    <property type="protein sequence ID" value="QRD01555.1"/>
    <property type="molecule type" value="Genomic_DNA"/>
</dbReference>
<dbReference type="PANTHER" id="PTHR47843">
    <property type="entry name" value="BTB DOMAIN-CONTAINING PROTEIN-RELATED"/>
    <property type="match status" value="1"/>
</dbReference>
<accession>A0A7U2FEK0</accession>
<feature type="domain" description="BTB" evidence="1">
    <location>
        <begin position="10"/>
        <end position="77"/>
    </location>
</feature>
<evidence type="ECO:0000313" key="2">
    <source>
        <dbReference type="EMBL" id="QRD01555.1"/>
    </source>
</evidence>
<dbReference type="VEuPathDB" id="FungiDB:JI435_122010"/>
<dbReference type="PROSITE" id="PS50097">
    <property type="entry name" value="BTB"/>
    <property type="match status" value="1"/>
</dbReference>
<dbReference type="PANTHER" id="PTHR47843:SF2">
    <property type="entry name" value="BTB DOMAIN-CONTAINING PROTEIN"/>
    <property type="match status" value="1"/>
</dbReference>
<sequence>MDPRDGITKLVVGNEAENVHVHQGLLCRSSEFFKRAMKPEWASLREDPNTIQLLEDSTKMVVFYVQWLYREELVLDVPHPAKEDDAYRAAKSDILYTRLAEAYVFGEKIMDVTYKNQVLRKFVAVQRNFYYSPGPTPVSIIYAGTPSGSRMRLLICDFIAYSVSGDASWVTHFDGYPHETLVEAIKLMSTLRESPEDRPYKADIKKYIEEEEARVIQDSRFVDDEADSWKVFQLTNGKY</sequence>
<keyword evidence="3" id="KW-1185">Reference proteome</keyword>
<dbReference type="OMA" id="ANTYEER"/>
<proteinExistence type="predicted"/>
<gene>
    <name evidence="2" type="ORF">JI435_122010</name>
</gene>
<dbReference type="InterPro" id="IPR000210">
    <property type="entry name" value="BTB/POZ_dom"/>
</dbReference>
<evidence type="ECO:0000259" key="1">
    <source>
        <dbReference type="PROSITE" id="PS50097"/>
    </source>
</evidence>
<dbReference type="InterPro" id="IPR011333">
    <property type="entry name" value="SKP1/BTB/POZ_sf"/>
</dbReference>
<dbReference type="Proteomes" id="UP000663193">
    <property type="component" value="Chromosome 12"/>
</dbReference>